<feature type="compositionally biased region" description="Basic and acidic residues" evidence="1">
    <location>
        <begin position="106"/>
        <end position="123"/>
    </location>
</feature>
<reference evidence="3 4" key="1">
    <citation type="submission" date="2020-07" db="EMBL/GenBank/DDBJ databases">
        <title>Comparative genomics of pyrophilous fungi reveals a link between fire events and developmental genes.</title>
        <authorList>
            <consortium name="DOE Joint Genome Institute"/>
            <person name="Steindorff A.S."/>
            <person name="Carver A."/>
            <person name="Calhoun S."/>
            <person name="Stillman K."/>
            <person name="Liu H."/>
            <person name="Lipzen A."/>
            <person name="Pangilinan J."/>
            <person name="Labutti K."/>
            <person name="Bruns T.D."/>
            <person name="Grigoriev I.V."/>
        </authorList>
    </citation>
    <scope>NUCLEOTIDE SEQUENCE [LARGE SCALE GENOMIC DNA]</scope>
    <source>
        <strain evidence="3 4">CBS 144469</strain>
    </source>
</reference>
<dbReference type="OrthoDB" id="3257338at2759"/>
<organism evidence="3 4">
    <name type="scientific">Ephemerocybe angulata</name>
    <dbReference type="NCBI Taxonomy" id="980116"/>
    <lineage>
        <taxon>Eukaryota</taxon>
        <taxon>Fungi</taxon>
        <taxon>Dikarya</taxon>
        <taxon>Basidiomycota</taxon>
        <taxon>Agaricomycotina</taxon>
        <taxon>Agaricomycetes</taxon>
        <taxon>Agaricomycetidae</taxon>
        <taxon>Agaricales</taxon>
        <taxon>Agaricineae</taxon>
        <taxon>Psathyrellaceae</taxon>
        <taxon>Ephemerocybe</taxon>
    </lineage>
</organism>
<evidence type="ECO:0000313" key="3">
    <source>
        <dbReference type="EMBL" id="KAF6759469.1"/>
    </source>
</evidence>
<feature type="region of interest" description="Disordered" evidence="1">
    <location>
        <begin position="1"/>
        <end position="81"/>
    </location>
</feature>
<proteinExistence type="predicted"/>
<comment type="caution">
    <text evidence="3">The sequence shown here is derived from an EMBL/GenBank/DDBJ whole genome shotgun (WGS) entry which is preliminary data.</text>
</comment>
<gene>
    <name evidence="3" type="ORF">DFP72DRAFT_1063837</name>
</gene>
<protein>
    <recommendedName>
        <fullName evidence="2">CxC2-like cysteine cluster KDZ transposase-associated domain-containing protein</fullName>
    </recommendedName>
</protein>
<evidence type="ECO:0000313" key="4">
    <source>
        <dbReference type="Proteomes" id="UP000521943"/>
    </source>
</evidence>
<feature type="domain" description="CxC2-like cysteine cluster KDZ transposase-associated" evidence="2">
    <location>
        <begin position="148"/>
        <end position="200"/>
    </location>
</feature>
<sequence length="920" mass="104045">MPPRKKAKPGATFEDFTDPPAERPSLYHDEHTHFEKVGGSIQQSQTLVEVPPSPVKKRQGMTPAGGSATATSGTSGESEIDTTSAWLESMHLAPSLWDEPEPVSDGPKEPGESEKKRKRTQGDDPLKLFTEKIDEYVEEMLRLEGLGSQLLRARLFPSTTIDPRTACTFRVLETYQMLSFTGKISAYEFLLAIFRRTDNTWNVTPNGRADQSGDLMLKEQHKEFMRMVHEWRFLRGMKRMGRGHEAGGVAGTKEGEGALLCPACPQLGINMPPKWKSIPRAKRWLYALFLAMDANFRLRRKDVSTEEQDPGLNRGYAYIVNELGYKEFLEQFGGDVLDDKSTCNTHDTIKSANIRGGKGIAASGLGAVQCSHHDMRRPIGAGDLQKGERYCNMDYVMLQTLASSLKIPQILFLSYDIACVGRTDGEAPERGWSISNQLASSTREMGPGNRRDTLDDNFGNLNWTKTVGMAHTLAHRAAVALEKREEQVEAFKEFAAALPLASRKKWTQAVQAWEEDQEKLNPYDNEQTVLTQAAVRKRLAEEDKEALREGVIEKVHKDVTCSMFIMQGIELEELQHRVEKEAGGLTSGSTDFDRSIVLERGNALYHWVEAWVTLQRLYAPKSALLRVESEDRDVSTLSPWTIPLYLPSDSNNMLACYDRRLIRYEFQFRIAQAESTLKTLRGLLLYQAHMVNSKKAYTSGTIANTRSNVLIQDVADRINIEVEKYKKVRIHLTQLWSSLKKGSLADLKSEADWESVLLELKPEDVAGVTSMEQIGLGEGDKTLTWIWTVAGTGHETSEVVNTALQIEFCRARARAQRWQEECLLLAEEMIRVECFFTWDSARWVKRAEGLEKLVNAPMDPNLSPYQKWEAKQRKQINRGKMAFAWRQASLRSALHNKARATHSDFIVWLQKDQDIIECNT</sequence>
<dbReference type="InterPro" id="IPR041457">
    <property type="entry name" value="CxC2_KDZ-assoc"/>
</dbReference>
<dbReference type="Proteomes" id="UP000521943">
    <property type="component" value="Unassembled WGS sequence"/>
</dbReference>
<dbReference type="AlphaFoldDB" id="A0A8H6MB46"/>
<dbReference type="EMBL" id="JACGCI010000015">
    <property type="protein sequence ID" value="KAF6759469.1"/>
    <property type="molecule type" value="Genomic_DNA"/>
</dbReference>
<dbReference type="InterPro" id="IPR040521">
    <property type="entry name" value="KDZ"/>
</dbReference>
<accession>A0A8H6MB46</accession>
<feature type="compositionally biased region" description="Basic and acidic residues" evidence="1">
    <location>
        <begin position="25"/>
        <end position="36"/>
    </location>
</feature>
<feature type="compositionally biased region" description="Low complexity" evidence="1">
    <location>
        <begin position="64"/>
        <end position="76"/>
    </location>
</feature>
<keyword evidence="4" id="KW-1185">Reference proteome</keyword>
<evidence type="ECO:0000256" key="1">
    <source>
        <dbReference type="SAM" id="MobiDB-lite"/>
    </source>
</evidence>
<evidence type="ECO:0000259" key="2">
    <source>
        <dbReference type="Pfam" id="PF18803"/>
    </source>
</evidence>
<dbReference type="Pfam" id="PF18803">
    <property type="entry name" value="CxC2"/>
    <property type="match status" value="1"/>
</dbReference>
<feature type="region of interest" description="Disordered" evidence="1">
    <location>
        <begin position="94"/>
        <end position="123"/>
    </location>
</feature>
<dbReference type="Pfam" id="PF18758">
    <property type="entry name" value="KDZ"/>
    <property type="match status" value="2"/>
</dbReference>
<name>A0A8H6MB46_9AGAR</name>